<dbReference type="Proteomes" id="UP001172457">
    <property type="component" value="Chromosome 2"/>
</dbReference>
<proteinExistence type="predicted"/>
<protein>
    <submittedName>
        <fullName evidence="2">Uncharacterized protein</fullName>
    </submittedName>
</protein>
<evidence type="ECO:0000313" key="2">
    <source>
        <dbReference type="EMBL" id="KAJ9560099.1"/>
    </source>
</evidence>
<dbReference type="AlphaFoldDB" id="A0AA38TFN7"/>
<evidence type="ECO:0000256" key="1">
    <source>
        <dbReference type="SAM" id="MobiDB-lite"/>
    </source>
</evidence>
<sequence>MFRNTRSFRHRQPSSATATATASHDEYVYGHCKSKGEQTKMISGDGIPRWSVYDSLKIIPLKPDALMAEINSAISSLEYGKSMKLLNSPAFVSKDKKSIDDGNADSLYDARKADEAYKAGLASLAAAKTQVLEAPLWARTVNCLARLPRAKHAPLGLILSGYQLRTHGFEPGWELPSFRNLPLRHTLVVIV</sequence>
<reference evidence="2" key="1">
    <citation type="submission" date="2023-03" db="EMBL/GenBank/DDBJ databases">
        <title>Chromosome-scale reference genome and RAD-based genetic map of yellow starthistle (Centaurea solstitialis) reveal putative structural variation and QTLs associated with invader traits.</title>
        <authorList>
            <person name="Reatini B."/>
            <person name="Cang F.A."/>
            <person name="Jiang Q."/>
            <person name="Mckibben M.T.W."/>
            <person name="Barker M.S."/>
            <person name="Rieseberg L.H."/>
            <person name="Dlugosch K.M."/>
        </authorList>
    </citation>
    <scope>NUCLEOTIDE SEQUENCE</scope>
    <source>
        <strain evidence="2">CAN-66</strain>
        <tissue evidence="2">Leaf</tissue>
    </source>
</reference>
<name>A0AA38TFN7_9ASTR</name>
<evidence type="ECO:0000313" key="3">
    <source>
        <dbReference type="Proteomes" id="UP001172457"/>
    </source>
</evidence>
<comment type="caution">
    <text evidence="2">The sequence shown here is derived from an EMBL/GenBank/DDBJ whole genome shotgun (WGS) entry which is preliminary data.</text>
</comment>
<organism evidence="2 3">
    <name type="scientific">Centaurea solstitialis</name>
    <name type="common">yellow star-thistle</name>
    <dbReference type="NCBI Taxonomy" id="347529"/>
    <lineage>
        <taxon>Eukaryota</taxon>
        <taxon>Viridiplantae</taxon>
        <taxon>Streptophyta</taxon>
        <taxon>Embryophyta</taxon>
        <taxon>Tracheophyta</taxon>
        <taxon>Spermatophyta</taxon>
        <taxon>Magnoliopsida</taxon>
        <taxon>eudicotyledons</taxon>
        <taxon>Gunneridae</taxon>
        <taxon>Pentapetalae</taxon>
        <taxon>asterids</taxon>
        <taxon>campanulids</taxon>
        <taxon>Asterales</taxon>
        <taxon>Asteraceae</taxon>
        <taxon>Carduoideae</taxon>
        <taxon>Cardueae</taxon>
        <taxon>Centaureinae</taxon>
        <taxon>Centaurea</taxon>
    </lineage>
</organism>
<accession>A0AA38TFN7</accession>
<dbReference type="EMBL" id="JARYMX010000002">
    <property type="protein sequence ID" value="KAJ9560099.1"/>
    <property type="molecule type" value="Genomic_DNA"/>
</dbReference>
<feature type="region of interest" description="Disordered" evidence="1">
    <location>
        <begin position="1"/>
        <end position="20"/>
    </location>
</feature>
<keyword evidence="3" id="KW-1185">Reference proteome</keyword>
<gene>
    <name evidence="2" type="ORF">OSB04_005259</name>
</gene>
<feature type="compositionally biased region" description="Basic residues" evidence="1">
    <location>
        <begin position="1"/>
        <end position="12"/>
    </location>
</feature>